<name>A0A2P2QQM5_RHIMU</name>
<proteinExistence type="predicted"/>
<evidence type="ECO:0000313" key="1">
    <source>
        <dbReference type="EMBL" id="MBX69174.1"/>
    </source>
</evidence>
<sequence>MKQKLLYTSHSSTDSSTPKLLELNLSSNISTLRSLTAHCDDNNSNFDKPQR</sequence>
<protein>
    <submittedName>
        <fullName evidence="1">Uncharacterized protein</fullName>
    </submittedName>
</protein>
<reference evidence="1" key="1">
    <citation type="submission" date="2018-02" db="EMBL/GenBank/DDBJ databases">
        <title>Rhizophora mucronata_Transcriptome.</title>
        <authorList>
            <person name="Meera S.P."/>
            <person name="Sreeshan A."/>
            <person name="Augustine A."/>
        </authorList>
    </citation>
    <scope>NUCLEOTIDE SEQUENCE</scope>
    <source>
        <tissue evidence="1">Leaf</tissue>
    </source>
</reference>
<dbReference type="AlphaFoldDB" id="A0A2P2QQM5"/>
<organism evidence="1">
    <name type="scientific">Rhizophora mucronata</name>
    <name type="common">Asiatic mangrove</name>
    <dbReference type="NCBI Taxonomy" id="61149"/>
    <lineage>
        <taxon>Eukaryota</taxon>
        <taxon>Viridiplantae</taxon>
        <taxon>Streptophyta</taxon>
        <taxon>Embryophyta</taxon>
        <taxon>Tracheophyta</taxon>
        <taxon>Spermatophyta</taxon>
        <taxon>Magnoliopsida</taxon>
        <taxon>eudicotyledons</taxon>
        <taxon>Gunneridae</taxon>
        <taxon>Pentapetalae</taxon>
        <taxon>rosids</taxon>
        <taxon>fabids</taxon>
        <taxon>Malpighiales</taxon>
        <taxon>Rhizophoraceae</taxon>
        <taxon>Rhizophora</taxon>
    </lineage>
</organism>
<accession>A0A2P2QQM5</accession>
<dbReference type="EMBL" id="GGEC01088690">
    <property type="protein sequence ID" value="MBX69174.1"/>
    <property type="molecule type" value="Transcribed_RNA"/>
</dbReference>